<keyword evidence="4 7" id="KW-0812">Transmembrane</keyword>
<name>A0A382QLS4_9ZZZZ</name>
<feature type="transmembrane region" description="Helical" evidence="7">
    <location>
        <begin position="197"/>
        <end position="216"/>
    </location>
</feature>
<accession>A0A382QLS4</accession>
<evidence type="ECO:0000256" key="5">
    <source>
        <dbReference type="ARBA" id="ARBA00022989"/>
    </source>
</evidence>
<dbReference type="PANTHER" id="PTHR42865:SF7">
    <property type="entry name" value="PROTON_GLUTAMATE-ASPARTATE SYMPORTER"/>
    <property type="match status" value="1"/>
</dbReference>
<reference evidence="8" key="1">
    <citation type="submission" date="2018-05" db="EMBL/GenBank/DDBJ databases">
        <authorList>
            <person name="Lanie J.A."/>
            <person name="Ng W.-L."/>
            <person name="Kazmierczak K.M."/>
            <person name="Andrzejewski T.M."/>
            <person name="Davidsen T.M."/>
            <person name="Wayne K.J."/>
            <person name="Tettelin H."/>
            <person name="Glass J.I."/>
            <person name="Rusch D."/>
            <person name="Podicherti R."/>
            <person name="Tsui H.-C.T."/>
            <person name="Winkler M.E."/>
        </authorList>
    </citation>
    <scope>NUCLEOTIDE SEQUENCE</scope>
</reference>
<evidence type="ECO:0000256" key="7">
    <source>
        <dbReference type="SAM" id="Phobius"/>
    </source>
</evidence>
<keyword evidence="6 7" id="KW-0472">Membrane</keyword>
<keyword evidence="5 7" id="KW-1133">Transmembrane helix</keyword>
<dbReference type="SUPFAM" id="SSF118215">
    <property type="entry name" value="Proton glutamate symport protein"/>
    <property type="match status" value="1"/>
</dbReference>
<dbReference type="EMBL" id="UINC01115100">
    <property type="protein sequence ID" value="SVC85875.1"/>
    <property type="molecule type" value="Genomic_DNA"/>
</dbReference>
<protein>
    <recommendedName>
        <fullName evidence="9">Dicarboxylate/amino acid:cation symporter</fullName>
    </recommendedName>
</protein>
<dbReference type="InterPro" id="IPR036458">
    <property type="entry name" value="Na:dicarbo_symporter_sf"/>
</dbReference>
<feature type="non-terminal residue" evidence="8">
    <location>
        <position position="225"/>
    </location>
</feature>
<dbReference type="GO" id="GO:0005886">
    <property type="term" value="C:plasma membrane"/>
    <property type="evidence" value="ECO:0007669"/>
    <property type="project" value="UniProtKB-SubCell"/>
</dbReference>
<gene>
    <name evidence="8" type="ORF">METZ01_LOCUS338729</name>
</gene>
<evidence type="ECO:0008006" key="9">
    <source>
        <dbReference type="Google" id="ProtNLM"/>
    </source>
</evidence>
<dbReference type="PANTHER" id="PTHR42865">
    <property type="entry name" value="PROTON/GLUTAMATE-ASPARTATE SYMPORTER"/>
    <property type="match status" value="1"/>
</dbReference>
<feature type="transmembrane region" description="Helical" evidence="7">
    <location>
        <begin position="93"/>
        <end position="114"/>
    </location>
</feature>
<evidence type="ECO:0000313" key="8">
    <source>
        <dbReference type="EMBL" id="SVC85875.1"/>
    </source>
</evidence>
<feature type="transmembrane region" description="Helical" evidence="7">
    <location>
        <begin position="47"/>
        <end position="73"/>
    </location>
</feature>
<dbReference type="InterPro" id="IPR001991">
    <property type="entry name" value="Na-dicarboxylate_symporter"/>
</dbReference>
<dbReference type="PRINTS" id="PR00173">
    <property type="entry name" value="EDTRNSPORT"/>
</dbReference>
<dbReference type="GO" id="GO:0015293">
    <property type="term" value="F:symporter activity"/>
    <property type="evidence" value="ECO:0007669"/>
    <property type="project" value="UniProtKB-KW"/>
</dbReference>
<organism evidence="8">
    <name type="scientific">marine metagenome</name>
    <dbReference type="NCBI Taxonomy" id="408172"/>
    <lineage>
        <taxon>unclassified sequences</taxon>
        <taxon>metagenomes</taxon>
        <taxon>ecological metagenomes</taxon>
    </lineage>
</organism>
<comment type="subcellular location">
    <subcellularLocation>
        <location evidence="1">Cell membrane</location>
        <topology evidence="1">Multi-pass membrane protein</topology>
    </subcellularLocation>
</comment>
<dbReference type="Pfam" id="PF00375">
    <property type="entry name" value="SDF"/>
    <property type="match status" value="1"/>
</dbReference>
<dbReference type="AlphaFoldDB" id="A0A382QLS4"/>
<evidence type="ECO:0000256" key="4">
    <source>
        <dbReference type="ARBA" id="ARBA00022692"/>
    </source>
</evidence>
<keyword evidence="2" id="KW-0813">Transport</keyword>
<evidence type="ECO:0000256" key="3">
    <source>
        <dbReference type="ARBA" id="ARBA00022475"/>
    </source>
</evidence>
<sequence length="225" mass="23397">MDNAMADKKISLTTQILMAMLLGAIFGILLNVFAANSGWIQNFIVDGALGVVGAVFIAALKMMVVPLVFVSLVCGVTNMGDISALGRIGGKALGIYIITTAIAISIALLLASVVSPGAGFAITDVTVDFAARQAPPLSQVLIDLVPSNPVAALARGEMLQIIVFALLLGVAITASGDRGRYVLDIFTGLNSVIMQMVWIVVRIAPAGVFCLIARTFSTEGVEAFI</sequence>
<evidence type="ECO:0000256" key="1">
    <source>
        <dbReference type="ARBA" id="ARBA00004651"/>
    </source>
</evidence>
<dbReference type="Gene3D" id="1.10.3860.10">
    <property type="entry name" value="Sodium:dicarboxylate symporter"/>
    <property type="match status" value="1"/>
</dbReference>
<keyword evidence="3" id="KW-1003">Cell membrane</keyword>
<evidence type="ECO:0000256" key="2">
    <source>
        <dbReference type="ARBA" id="ARBA00022448"/>
    </source>
</evidence>
<proteinExistence type="predicted"/>
<evidence type="ECO:0000256" key="6">
    <source>
        <dbReference type="ARBA" id="ARBA00023136"/>
    </source>
</evidence>
<feature type="transmembrane region" description="Helical" evidence="7">
    <location>
        <begin position="12"/>
        <end position="35"/>
    </location>
</feature>
<feature type="transmembrane region" description="Helical" evidence="7">
    <location>
        <begin position="158"/>
        <end position="176"/>
    </location>
</feature>